<dbReference type="NCBIfam" id="TIGR00420">
    <property type="entry name" value="trmU"/>
    <property type="match status" value="1"/>
</dbReference>
<feature type="binding site" evidence="9">
    <location>
        <position position="141"/>
    </location>
    <ligand>
        <name>ATP</name>
        <dbReference type="ChEBI" id="CHEBI:30616"/>
    </ligand>
</feature>
<keyword evidence="1 9" id="KW-0820">tRNA-binding</keyword>
<dbReference type="PANTHER" id="PTHR11933">
    <property type="entry name" value="TRNA 5-METHYLAMINOMETHYL-2-THIOURIDYLATE -METHYLTRANSFERASE"/>
    <property type="match status" value="1"/>
</dbReference>
<evidence type="ECO:0000259" key="11">
    <source>
        <dbReference type="Pfam" id="PF20259"/>
    </source>
</evidence>
<name>I0IAG5_PHYMF</name>
<dbReference type="SUPFAM" id="SSF52402">
    <property type="entry name" value="Adenine nucleotide alpha hydrolases-like"/>
    <property type="match status" value="1"/>
</dbReference>
<feature type="site" description="Interaction with tRNA" evidence="9">
    <location>
        <position position="352"/>
    </location>
</feature>
<dbReference type="InterPro" id="IPR004506">
    <property type="entry name" value="MnmA-like"/>
</dbReference>
<dbReference type="InterPro" id="IPR046884">
    <property type="entry name" value="MnmA-like_central"/>
</dbReference>
<keyword evidence="13" id="KW-1185">Reference proteome</keyword>
<reference evidence="12 13" key="1">
    <citation type="submission" date="2012-02" db="EMBL/GenBank/DDBJ databases">
        <title>Complete genome sequence of Phycisphaera mikurensis NBRC 102666.</title>
        <authorList>
            <person name="Ankai A."/>
            <person name="Hosoyama A."/>
            <person name="Terui Y."/>
            <person name="Sekine M."/>
            <person name="Fukai R."/>
            <person name="Kato Y."/>
            <person name="Nakamura S."/>
            <person name="Yamada-Narita S."/>
            <person name="Kawakoshi A."/>
            <person name="Fukunaga Y."/>
            <person name="Yamazaki S."/>
            <person name="Fujita N."/>
        </authorList>
    </citation>
    <scope>NUCLEOTIDE SEQUENCE [LARGE SCALE GENOMIC DNA]</scope>
    <source>
        <strain evidence="13">NBRC 102666 / KCTC 22515 / FYK2301M01</strain>
    </source>
</reference>
<dbReference type="Gene3D" id="2.40.30.10">
    <property type="entry name" value="Translation factors"/>
    <property type="match status" value="1"/>
</dbReference>
<feature type="region of interest" description="Interaction with tRNA" evidence="9">
    <location>
        <begin position="163"/>
        <end position="165"/>
    </location>
</feature>
<dbReference type="InterPro" id="IPR046885">
    <property type="entry name" value="MnmA-like_C"/>
</dbReference>
<dbReference type="HAMAP" id="MF_00144">
    <property type="entry name" value="tRNA_thiouridyl_MnmA"/>
    <property type="match status" value="1"/>
</dbReference>
<dbReference type="Proteomes" id="UP000007881">
    <property type="component" value="Chromosome"/>
</dbReference>
<feature type="domain" description="tRNA-specific 2-thiouridylase MnmA-like C-terminal" evidence="10">
    <location>
        <begin position="294"/>
        <end position="368"/>
    </location>
</feature>
<feature type="active site" description="Nucleophile" evidence="9">
    <location>
        <position position="117"/>
    </location>
</feature>
<dbReference type="Pfam" id="PF03054">
    <property type="entry name" value="tRNA_Me_trans"/>
    <property type="match status" value="1"/>
</dbReference>
<feature type="site" description="Interaction with tRNA" evidence="9">
    <location>
        <position position="142"/>
    </location>
</feature>
<protein>
    <recommendedName>
        <fullName evidence="9">tRNA-specific 2-thiouridylase MnmA</fullName>
        <ecNumber evidence="9">2.8.1.13</ecNumber>
    </recommendedName>
</protein>
<dbReference type="NCBIfam" id="NF001138">
    <property type="entry name" value="PRK00143.1"/>
    <property type="match status" value="1"/>
</dbReference>
<feature type="domain" description="tRNA-specific 2-thiouridylase MnmA-like central" evidence="11">
    <location>
        <begin position="232"/>
        <end position="285"/>
    </location>
</feature>
<comment type="function">
    <text evidence="9">Catalyzes the 2-thiolation of uridine at the wobble position (U34) of tRNA, leading to the formation of s(2)U34.</text>
</comment>
<keyword evidence="6 9" id="KW-0694">RNA-binding</keyword>
<comment type="caution">
    <text evidence="9">Lacks conserved residue(s) required for the propagation of feature annotation.</text>
</comment>
<keyword evidence="2 9" id="KW-0808">Transferase</keyword>
<evidence type="ECO:0000256" key="6">
    <source>
        <dbReference type="ARBA" id="ARBA00022884"/>
    </source>
</evidence>
<comment type="catalytic activity">
    <reaction evidence="8 9">
        <text>S-sulfanyl-L-cysteinyl-[protein] + uridine(34) in tRNA + AH2 + ATP = 2-thiouridine(34) in tRNA + L-cysteinyl-[protein] + A + AMP + diphosphate + H(+)</text>
        <dbReference type="Rhea" id="RHEA:47032"/>
        <dbReference type="Rhea" id="RHEA-COMP:10131"/>
        <dbReference type="Rhea" id="RHEA-COMP:11726"/>
        <dbReference type="Rhea" id="RHEA-COMP:11727"/>
        <dbReference type="Rhea" id="RHEA-COMP:11728"/>
        <dbReference type="ChEBI" id="CHEBI:13193"/>
        <dbReference type="ChEBI" id="CHEBI:15378"/>
        <dbReference type="ChEBI" id="CHEBI:17499"/>
        <dbReference type="ChEBI" id="CHEBI:29950"/>
        <dbReference type="ChEBI" id="CHEBI:30616"/>
        <dbReference type="ChEBI" id="CHEBI:33019"/>
        <dbReference type="ChEBI" id="CHEBI:61963"/>
        <dbReference type="ChEBI" id="CHEBI:65315"/>
        <dbReference type="ChEBI" id="CHEBI:87170"/>
        <dbReference type="ChEBI" id="CHEBI:456215"/>
        <dbReference type="EC" id="2.8.1.13"/>
    </reaction>
</comment>
<keyword evidence="3 9" id="KW-0819">tRNA processing</keyword>
<dbReference type="GO" id="GO:0000049">
    <property type="term" value="F:tRNA binding"/>
    <property type="evidence" value="ECO:0007669"/>
    <property type="project" value="UniProtKB-KW"/>
</dbReference>
<dbReference type="PANTHER" id="PTHR11933:SF5">
    <property type="entry name" value="MITOCHONDRIAL TRNA-SPECIFIC 2-THIOURIDYLASE 1"/>
    <property type="match status" value="1"/>
</dbReference>
<keyword evidence="7" id="KW-1015">Disulfide bond</keyword>
<dbReference type="GO" id="GO:0005737">
    <property type="term" value="C:cytoplasm"/>
    <property type="evidence" value="ECO:0007669"/>
    <property type="project" value="UniProtKB-SubCell"/>
</dbReference>
<organism evidence="12 13">
    <name type="scientific">Phycisphaera mikurensis (strain NBRC 102666 / KCTC 22515 / FYK2301M01)</name>
    <dbReference type="NCBI Taxonomy" id="1142394"/>
    <lineage>
        <taxon>Bacteria</taxon>
        <taxon>Pseudomonadati</taxon>
        <taxon>Planctomycetota</taxon>
        <taxon>Phycisphaerae</taxon>
        <taxon>Phycisphaerales</taxon>
        <taxon>Phycisphaeraceae</taxon>
        <taxon>Phycisphaera</taxon>
    </lineage>
</organism>
<evidence type="ECO:0000256" key="9">
    <source>
        <dbReference type="HAMAP-Rule" id="MF_00144"/>
    </source>
</evidence>
<dbReference type="KEGG" id="phm:PSMK_00940"/>
<dbReference type="GO" id="GO:0005524">
    <property type="term" value="F:ATP binding"/>
    <property type="evidence" value="ECO:0007669"/>
    <property type="project" value="UniProtKB-KW"/>
</dbReference>
<keyword evidence="5 9" id="KW-0067">ATP-binding</keyword>
<dbReference type="RefSeq" id="WP_014435473.1">
    <property type="nucleotide sequence ID" value="NC_017080.1"/>
</dbReference>
<gene>
    <name evidence="9 12" type="primary">mnmA</name>
    <name evidence="12" type="ordered locus">PSMK_00940</name>
</gene>
<sequence length="385" mass="40692">MPEKVLVAMSGGVDSSVAAALLHGQGHEVVGCFMRLGSVDEPEGLLAGDAARAVCDNRPERKRGCCSVNDAADAAHVAAVLGVPFYVLNFRRDFQRVIDDFVDGYNAGRTPNPCIRCNDWLKFGRLHAHAAAIGCDAVASGHYARVLPGPGGAELHRGLDPGKDQSYVLFGSPAARLAEMRLPVGGFPKAEVRAMAERFGLPVFDKPDSQEICFVPDNDHAAFVEARTPGGFAEGDLIGPDGGVVGRHGGHQRFTPGQRRGVGVAFGMPIYVTAKDPATNAVTLGPRERLRTAGCTAAEANWLVPPPPEGRWARGEAQVRAHGEPIPCRYRGGGDRLEVRFDGEAEAVAAGQAVVVYAGTRVQAGGWVTAADGSGEERHPVRKIP</sequence>
<feature type="active site" description="Cysteine persulfide intermediate" evidence="9">
    <location>
        <position position="213"/>
    </location>
</feature>
<evidence type="ECO:0000256" key="4">
    <source>
        <dbReference type="ARBA" id="ARBA00022741"/>
    </source>
</evidence>
<dbReference type="Pfam" id="PF20258">
    <property type="entry name" value="tRNA_Me_trans_C"/>
    <property type="match status" value="1"/>
</dbReference>
<evidence type="ECO:0000313" key="12">
    <source>
        <dbReference type="EMBL" id="BAM02253.1"/>
    </source>
</evidence>
<dbReference type="Gene3D" id="3.40.50.620">
    <property type="entry name" value="HUPs"/>
    <property type="match status" value="1"/>
</dbReference>
<evidence type="ECO:0000256" key="7">
    <source>
        <dbReference type="ARBA" id="ARBA00023157"/>
    </source>
</evidence>
<dbReference type="Pfam" id="PF20259">
    <property type="entry name" value="tRNA_Me_trans_M"/>
    <property type="match status" value="1"/>
</dbReference>
<evidence type="ECO:0000313" key="13">
    <source>
        <dbReference type="Proteomes" id="UP000007881"/>
    </source>
</evidence>
<dbReference type="InterPro" id="IPR014729">
    <property type="entry name" value="Rossmann-like_a/b/a_fold"/>
</dbReference>
<evidence type="ECO:0000256" key="1">
    <source>
        <dbReference type="ARBA" id="ARBA00022555"/>
    </source>
</evidence>
<dbReference type="EC" id="2.8.1.13" evidence="9"/>
<keyword evidence="9" id="KW-0963">Cytoplasm</keyword>
<feature type="binding site" evidence="9">
    <location>
        <begin position="8"/>
        <end position="15"/>
    </location>
    <ligand>
        <name>ATP</name>
        <dbReference type="ChEBI" id="CHEBI:30616"/>
    </ligand>
</feature>
<dbReference type="EMBL" id="AP012338">
    <property type="protein sequence ID" value="BAM02253.1"/>
    <property type="molecule type" value="Genomic_DNA"/>
</dbReference>
<comment type="subcellular location">
    <subcellularLocation>
        <location evidence="9">Cytoplasm</location>
    </subcellularLocation>
</comment>
<dbReference type="eggNOG" id="COG0482">
    <property type="taxonomic scope" value="Bacteria"/>
</dbReference>
<evidence type="ECO:0000256" key="3">
    <source>
        <dbReference type="ARBA" id="ARBA00022694"/>
    </source>
</evidence>
<evidence type="ECO:0000256" key="5">
    <source>
        <dbReference type="ARBA" id="ARBA00022840"/>
    </source>
</evidence>
<dbReference type="GO" id="GO:0002143">
    <property type="term" value="P:tRNA wobble position uridine thiolation"/>
    <property type="evidence" value="ECO:0007669"/>
    <property type="project" value="TreeGrafter"/>
</dbReference>
<dbReference type="STRING" id="1142394.PSMK_00940"/>
<dbReference type="Gene3D" id="2.30.30.280">
    <property type="entry name" value="Adenine nucleotide alpha hydrolases-like domains"/>
    <property type="match status" value="1"/>
</dbReference>
<feature type="binding site" evidence="9">
    <location>
        <position position="34"/>
    </location>
    <ligand>
        <name>ATP</name>
        <dbReference type="ChEBI" id="CHEBI:30616"/>
    </ligand>
</feature>
<dbReference type="GO" id="GO:0103016">
    <property type="term" value="F:tRNA-uridine 2-sulfurtransferase activity"/>
    <property type="evidence" value="ECO:0007669"/>
    <property type="project" value="UniProtKB-EC"/>
</dbReference>
<keyword evidence="4 9" id="KW-0547">Nucleotide-binding</keyword>
<dbReference type="PATRIC" id="fig|1142394.8.peg.95"/>
<dbReference type="AlphaFoldDB" id="I0IAG5"/>
<dbReference type="InterPro" id="IPR023382">
    <property type="entry name" value="MnmA-like_central_sf"/>
</dbReference>
<evidence type="ECO:0000256" key="2">
    <source>
        <dbReference type="ARBA" id="ARBA00022679"/>
    </source>
</evidence>
<evidence type="ECO:0000256" key="8">
    <source>
        <dbReference type="ARBA" id="ARBA00051542"/>
    </source>
</evidence>
<dbReference type="HOGENOM" id="CLU_035188_0_0_0"/>
<evidence type="ECO:0000259" key="10">
    <source>
        <dbReference type="Pfam" id="PF20258"/>
    </source>
</evidence>
<comment type="similarity">
    <text evidence="9">Belongs to the MnmA/TRMU family.</text>
</comment>
<accession>I0IAG5</accession>
<dbReference type="CDD" id="cd01998">
    <property type="entry name" value="MnmA_TRMU-like"/>
    <property type="match status" value="1"/>
</dbReference>
<proteinExistence type="inferred from homology"/>